<accession>A0A132PL85</accession>
<dbReference type="GO" id="GO:0018773">
    <property type="term" value="F:acetylpyruvate hydrolase activity"/>
    <property type="evidence" value="ECO:0007669"/>
    <property type="project" value="TreeGrafter"/>
</dbReference>
<keyword evidence="4" id="KW-1185">Reference proteome</keyword>
<evidence type="ECO:0000259" key="2">
    <source>
        <dbReference type="Pfam" id="PF01557"/>
    </source>
</evidence>
<dbReference type="EMBL" id="LGTW01000010">
    <property type="protein sequence ID" value="KWX23109.1"/>
    <property type="molecule type" value="Genomic_DNA"/>
</dbReference>
<organism evidence="3 4">
    <name type="scientific">Mycolicibacterium wolinskyi</name>
    <dbReference type="NCBI Taxonomy" id="59750"/>
    <lineage>
        <taxon>Bacteria</taxon>
        <taxon>Bacillati</taxon>
        <taxon>Actinomycetota</taxon>
        <taxon>Actinomycetes</taxon>
        <taxon>Mycobacteriales</taxon>
        <taxon>Mycobacteriaceae</taxon>
        <taxon>Mycolicibacterium</taxon>
    </lineage>
</organism>
<dbReference type="PANTHER" id="PTHR11820">
    <property type="entry name" value="ACYLPYRUVASE"/>
    <property type="match status" value="1"/>
</dbReference>
<name>A0A132PL85_9MYCO</name>
<dbReference type="GO" id="GO:0046872">
    <property type="term" value="F:metal ion binding"/>
    <property type="evidence" value="ECO:0007669"/>
    <property type="project" value="UniProtKB-KW"/>
</dbReference>
<dbReference type="SUPFAM" id="SSF56529">
    <property type="entry name" value="FAH"/>
    <property type="match status" value="1"/>
</dbReference>
<sequence length="231" mass="25179">MTIPTAPTSNPVQILVAGQPTSLPVRRIYCVGRNYVDHIREMKEGDERDAPFFFQKPTDAVVGDGAAVSYPSATSDFQYEGELVIVIGEGGRDIPVEASVDHIFGFAVGIDLTRRDLQRELARAGRPWEAGKSFDQSAPVGTVTRMADLPASLVADGELSLWVNDELRQHCRFAQMIWKVPEIVSNLSAQYRLEFGDLIYTGTPAGVGPLVPGDRVRAAITGLHDLTITIV</sequence>
<proteinExistence type="predicted"/>
<reference evidence="3 4" key="1">
    <citation type="submission" date="2015-07" db="EMBL/GenBank/DDBJ databases">
        <title>A draft genome sequence of Mycobacterium wolinskyi.</title>
        <authorList>
            <person name="de Man T.J."/>
            <person name="Perry K.A."/>
            <person name="Coulliette A.D."/>
            <person name="Jensen B."/>
            <person name="Toney N.C."/>
            <person name="Limbago B.M."/>
            <person name="Noble-Wang J."/>
        </authorList>
    </citation>
    <scope>NUCLEOTIDE SEQUENCE [LARGE SCALE GENOMIC DNA]</scope>
    <source>
        <strain evidence="3 4">CDC_01</strain>
    </source>
</reference>
<dbReference type="PATRIC" id="fig|59750.3.peg.808"/>
<gene>
    <name evidence="3" type="ORF">AFM11_17275</name>
</gene>
<protein>
    <recommendedName>
        <fullName evidence="2">Fumarylacetoacetase-like C-terminal domain-containing protein</fullName>
    </recommendedName>
</protein>
<evidence type="ECO:0000256" key="1">
    <source>
        <dbReference type="ARBA" id="ARBA00022723"/>
    </source>
</evidence>
<comment type="caution">
    <text evidence="3">The sequence shown here is derived from an EMBL/GenBank/DDBJ whole genome shotgun (WGS) entry which is preliminary data.</text>
</comment>
<dbReference type="InterPro" id="IPR011234">
    <property type="entry name" value="Fumarylacetoacetase-like_C"/>
</dbReference>
<evidence type="ECO:0000313" key="4">
    <source>
        <dbReference type="Proteomes" id="UP000070612"/>
    </source>
</evidence>
<dbReference type="Gene3D" id="3.90.850.10">
    <property type="entry name" value="Fumarylacetoacetase-like, C-terminal domain"/>
    <property type="match status" value="1"/>
</dbReference>
<dbReference type="Pfam" id="PF01557">
    <property type="entry name" value="FAA_hydrolase"/>
    <property type="match status" value="1"/>
</dbReference>
<feature type="domain" description="Fumarylacetoacetase-like C-terminal" evidence="2">
    <location>
        <begin position="28"/>
        <end position="230"/>
    </location>
</feature>
<dbReference type="PANTHER" id="PTHR11820:SF90">
    <property type="entry name" value="FLUTATHIONE S-TRANSFERASE"/>
    <property type="match status" value="1"/>
</dbReference>
<keyword evidence="1" id="KW-0479">Metal-binding</keyword>
<evidence type="ECO:0000313" key="3">
    <source>
        <dbReference type="EMBL" id="KWX23109.1"/>
    </source>
</evidence>
<dbReference type="InterPro" id="IPR036663">
    <property type="entry name" value="Fumarylacetoacetase_C_sf"/>
</dbReference>
<dbReference type="AlphaFoldDB" id="A0A132PL85"/>
<dbReference type="STRING" id="59750.AWC31_01840"/>
<dbReference type="RefSeq" id="WP_067850928.1">
    <property type="nucleotide sequence ID" value="NZ_LGTW01000010.1"/>
</dbReference>
<dbReference type="Proteomes" id="UP000070612">
    <property type="component" value="Unassembled WGS sequence"/>
</dbReference>